<dbReference type="InterPro" id="IPR050869">
    <property type="entry name" value="H3K4_H4K5_MeTrfase"/>
</dbReference>
<evidence type="ECO:0000313" key="1">
    <source>
        <dbReference type="EMBL" id="CAI4053023.1"/>
    </source>
</evidence>
<reference evidence="1" key="1">
    <citation type="submission" date="2022-10" db="EMBL/GenBank/DDBJ databases">
        <authorList>
            <person name="Byrne P K."/>
        </authorList>
    </citation>
    <scope>NUCLEOTIDE SEQUENCE</scope>
    <source>
        <strain evidence="1">IFO1802</strain>
    </source>
</reference>
<keyword evidence="2" id="KW-1185">Reference proteome</keyword>
<dbReference type="EMBL" id="OX365911">
    <property type="protein sequence ID" value="CAI4053023.1"/>
    <property type="molecule type" value="Genomic_DNA"/>
</dbReference>
<gene>
    <name evidence="1" type="primary">SKDI16G1110</name>
    <name evidence="1" type="ORF">SKDI_16G1110</name>
</gene>
<dbReference type="CDD" id="cd20071">
    <property type="entry name" value="SET_SMYD"/>
    <property type="match status" value="1"/>
</dbReference>
<protein>
    <submittedName>
        <fullName evidence="1">Uncharacterized protein</fullName>
    </submittedName>
</protein>
<organism evidence="1 2">
    <name type="scientific">Saccharomyces kudriavzevii (strain ATCC MYA-4449 / AS 2.2408 / CBS 8840 / NBRC 1802 / NCYC 2889)</name>
    <name type="common">Yeast</name>
    <dbReference type="NCBI Taxonomy" id="226230"/>
    <lineage>
        <taxon>Eukaryota</taxon>
        <taxon>Fungi</taxon>
        <taxon>Dikarya</taxon>
        <taxon>Ascomycota</taxon>
        <taxon>Saccharomycotina</taxon>
        <taxon>Saccharomycetes</taxon>
        <taxon>Saccharomycetales</taxon>
        <taxon>Saccharomycetaceae</taxon>
        <taxon>Saccharomyces</taxon>
    </lineage>
</organism>
<dbReference type="SUPFAM" id="SSF82199">
    <property type="entry name" value="SET domain"/>
    <property type="match status" value="1"/>
</dbReference>
<dbReference type="InterPro" id="IPR001214">
    <property type="entry name" value="SET_dom"/>
</dbReference>
<dbReference type="PANTHER" id="PTHR12197:SF294">
    <property type="entry name" value="POTENTIAL PROTEIN LYSINE METHYLTRANSFERASE SET6"/>
    <property type="match status" value="1"/>
</dbReference>
<dbReference type="Gene3D" id="2.170.270.10">
    <property type="entry name" value="SET domain"/>
    <property type="match status" value="1"/>
</dbReference>
<sequence length="374" mass="43461">MTIDEDVHAISPYFEVRQTAWGGRACFSNGNIPKGTTVLKVANSTGISISYEFRKEVCHNCFAYDNARTMKYKLNYDCVKNLIPPDANCKINPKKFLGAGLWFCSEYCRSSYLQKPNIIELVECYELLLCHFPNMLKRYNTDIEQENKLNSISISESIIQSAWDEIESNWIPRIDHMKPTKKVSQLPAISEDEYCCIRFVCESLFNLKHMERQCITYRAFNMLQSNELSKISKFPVLLHFQKLVFQTLYILLPSHTGKMLTIPLLRHILGTEYGNAFGLWQEGEAAESREYFGYWVFPEASYFNHSCTPNVTKYRKGNIMLFNVNTDIKKNEQICIDYSGVLELPTVKRRKFLADSWFFDCACERCKSELQPVH</sequence>
<evidence type="ECO:0000313" key="2">
    <source>
        <dbReference type="Proteomes" id="UP001162087"/>
    </source>
</evidence>
<dbReference type="InterPro" id="IPR046341">
    <property type="entry name" value="SET_dom_sf"/>
</dbReference>
<dbReference type="Proteomes" id="UP001162087">
    <property type="component" value="Chromosome 16"/>
</dbReference>
<dbReference type="GO" id="GO:0005634">
    <property type="term" value="C:nucleus"/>
    <property type="evidence" value="ECO:0007669"/>
    <property type="project" value="TreeGrafter"/>
</dbReference>
<dbReference type="SMART" id="SM00317">
    <property type="entry name" value="SET"/>
    <property type="match status" value="1"/>
</dbReference>
<accession>A0AA35NN24</accession>
<dbReference type="Pfam" id="PF00856">
    <property type="entry name" value="SET"/>
    <property type="match status" value="1"/>
</dbReference>
<proteinExistence type="predicted"/>
<name>A0AA35NN24_SACK1</name>
<dbReference type="PROSITE" id="PS50280">
    <property type="entry name" value="SET"/>
    <property type="match status" value="1"/>
</dbReference>
<dbReference type="OrthoDB" id="1028014at2759"/>
<dbReference type="PANTHER" id="PTHR12197">
    <property type="entry name" value="HISTONE-LYSINE N-METHYLTRANSFERASE SMYD"/>
    <property type="match status" value="1"/>
</dbReference>